<evidence type="ECO:0000256" key="1">
    <source>
        <dbReference type="SAM" id="MobiDB-lite"/>
    </source>
</evidence>
<evidence type="ECO:0000313" key="2">
    <source>
        <dbReference type="EMBL" id="AXJ00332.1"/>
    </source>
</evidence>
<evidence type="ECO:0000313" key="3">
    <source>
        <dbReference type="Proteomes" id="UP000254808"/>
    </source>
</evidence>
<keyword evidence="3" id="KW-1185">Reference proteome</keyword>
<accession>A0A345UIN0</accession>
<feature type="region of interest" description="Disordered" evidence="1">
    <location>
        <begin position="1"/>
        <end position="23"/>
    </location>
</feature>
<sequence>MDVRSVSGIRHSASSIRHPASDPPIPKGCHYCSKPRIQPNKKPRRGEIIHGGYIDTPSGFIGCEASFLLQSYHPFRVDGVIVATMKKSNAFILGLGARNLSPQLLMFTEFSPKKIKARTAKTAGLSGVKTGSACLKSDLDAKNSKTTQKSALCTLHSALRTHSASKASSEIHQGVLLNVMPLMLCGCRAWF</sequence>
<reference evidence="2 3" key="1">
    <citation type="submission" date="2018-03" db="EMBL/GenBank/DDBJ databases">
        <title>Phenotypic and genomic properties of Cyclonatronum proteinivorum gen. nov., sp. nov., a haloalkaliphilic bacteroidete from soda lakes possessing Na+-translocating rhodopsin.</title>
        <authorList>
            <person name="Toshchakov S.V."/>
            <person name="Korzhenkov A."/>
            <person name="Samarov N.I."/>
            <person name="Kublanov I.V."/>
            <person name="Muntyan M.S."/>
            <person name="Sorokin D.Y."/>
        </authorList>
    </citation>
    <scope>NUCLEOTIDE SEQUENCE [LARGE SCALE GENOMIC DNA]</scope>
    <source>
        <strain evidence="2 3">Omega</strain>
    </source>
</reference>
<dbReference type="KEGG" id="cprv:CYPRO_1067"/>
<proteinExistence type="predicted"/>
<name>A0A345UIN0_9BACT</name>
<dbReference type="Proteomes" id="UP000254808">
    <property type="component" value="Chromosome"/>
</dbReference>
<dbReference type="AlphaFoldDB" id="A0A345UIN0"/>
<protein>
    <submittedName>
        <fullName evidence="2">Uncharacterized protein</fullName>
    </submittedName>
</protein>
<gene>
    <name evidence="2" type="ORF">CYPRO_1067</name>
</gene>
<organism evidence="2 3">
    <name type="scientific">Cyclonatronum proteinivorum</name>
    <dbReference type="NCBI Taxonomy" id="1457365"/>
    <lineage>
        <taxon>Bacteria</taxon>
        <taxon>Pseudomonadati</taxon>
        <taxon>Balneolota</taxon>
        <taxon>Balneolia</taxon>
        <taxon>Balneolales</taxon>
        <taxon>Cyclonatronaceae</taxon>
        <taxon>Cyclonatronum</taxon>
    </lineage>
</organism>
<dbReference type="EMBL" id="CP027806">
    <property type="protein sequence ID" value="AXJ00332.1"/>
    <property type="molecule type" value="Genomic_DNA"/>
</dbReference>